<dbReference type="RefSeq" id="WP_005283563.1">
    <property type="nucleotide sequence ID" value="NZ_BMDA01000004.1"/>
</dbReference>
<dbReference type="Proteomes" id="UP000013200">
    <property type="component" value="Unassembled WGS sequence"/>
</dbReference>
<gene>
    <name evidence="2" type="ORF">F888_01212</name>
    <name evidence="3" type="ORF">GCM10007354_27950</name>
</gene>
<proteinExistence type="predicted"/>
<evidence type="ECO:0000313" key="3">
    <source>
        <dbReference type="EMBL" id="GGH41009.1"/>
    </source>
</evidence>
<evidence type="ECO:0000256" key="1">
    <source>
        <dbReference type="SAM" id="SignalP"/>
    </source>
</evidence>
<evidence type="ECO:0000313" key="4">
    <source>
        <dbReference type="Proteomes" id="UP000013200"/>
    </source>
</evidence>
<name>N9RBH5_9GAMM</name>
<comment type="caution">
    <text evidence="2">The sequence shown here is derived from an EMBL/GenBank/DDBJ whole genome shotgun (WGS) entry which is preliminary data.</text>
</comment>
<dbReference type="AlphaFoldDB" id="N9RBH5"/>
<feature type="chain" id="PRO_5044737321" evidence="1">
    <location>
        <begin position="22"/>
        <end position="153"/>
    </location>
</feature>
<dbReference type="Proteomes" id="UP000652691">
    <property type="component" value="Unassembled WGS sequence"/>
</dbReference>
<evidence type="ECO:0000313" key="5">
    <source>
        <dbReference type="Proteomes" id="UP000652691"/>
    </source>
</evidence>
<dbReference type="HOGENOM" id="CLU_1709316_0_0_6"/>
<dbReference type="EMBL" id="BMDA01000004">
    <property type="protein sequence ID" value="GGH41009.1"/>
    <property type="molecule type" value="Genomic_DNA"/>
</dbReference>
<dbReference type="GeneID" id="80105387"/>
<protein>
    <submittedName>
        <fullName evidence="2">Uncharacterized protein</fullName>
    </submittedName>
</protein>
<reference evidence="3" key="3">
    <citation type="submission" date="2024-03" db="EMBL/GenBank/DDBJ databases">
        <authorList>
            <person name="Sun Q."/>
            <person name="Sedlacek I."/>
        </authorList>
    </citation>
    <scope>NUCLEOTIDE SEQUENCE</scope>
    <source>
        <strain evidence="3">CCM 8635</strain>
    </source>
</reference>
<dbReference type="EMBL" id="APSA01000004">
    <property type="protein sequence ID" value="ENX39726.1"/>
    <property type="molecule type" value="Genomic_DNA"/>
</dbReference>
<organism evidence="2 4">
    <name type="scientific">Acinetobacter courvalinii</name>
    <dbReference type="NCBI Taxonomy" id="280147"/>
    <lineage>
        <taxon>Bacteria</taxon>
        <taxon>Pseudomonadati</taxon>
        <taxon>Pseudomonadota</taxon>
        <taxon>Gammaproteobacteria</taxon>
        <taxon>Moraxellales</taxon>
        <taxon>Moraxellaceae</taxon>
        <taxon>Acinetobacter</taxon>
    </lineage>
</organism>
<keyword evidence="4" id="KW-1185">Reference proteome</keyword>
<reference evidence="3 5" key="2">
    <citation type="journal article" date="2014" name="Int. J. Syst. Evol. Microbiol.">
        <title>Complete genome sequence of Corynebacterium casei LMG S-19264T (=DSM 44701T), isolated from a smear-ripened cheese.</title>
        <authorList>
            <consortium name="US DOE Joint Genome Institute (JGI-PGF)"/>
            <person name="Walter F."/>
            <person name="Albersmeier A."/>
            <person name="Kalinowski J."/>
            <person name="Ruckert C."/>
        </authorList>
    </citation>
    <scope>NUCLEOTIDE SEQUENCE [LARGE SCALE GENOMIC DNA]</scope>
    <source>
        <strain evidence="3 5">CCM 8635</strain>
    </source>
</reference>
<accession>N9RBH5</accession>
<sequence>MKNYIAVIPLGIFSFCFTANAEIPNWSFPDPKEYALHLVELCKPESTSAIFIAMLRDKGLTKEQVTAHLPQGTLNHLRLTQVVQENLNDLFEYPNVAALSYYAFRAQSCANEKGEGKAAIHFSSIANDVITCQNTYSIENRPALAACIRTLMK</sequence>
<evidence type="ECO:0000313" key="2">
    <source>
        <dbReference type="EMBL" id="ENX39726.1"/>
    </source>
</evidence>
<feature type="signal peptide" evidence="1">
    <location>
        <begin position="1"/>
        <end position="21"/>
    </location>
</feature>
<keyword evidence="1" id="KW-0732">Signal</keyword>
<reference evidence="2 4" key="1">
    <citation type="submission" date="2013-02" db="EMBL/GenBank/DDBJ databases">
        <title>The Genome Sequence of Acinetobacter sp. NIPH 3623.</title>
        <authorList>
            <consortium name="The Broad Institute Genome Sequencing Platform"/>
            <consortium name="The Broad Institute Genome Sequencing Center for Infectious Disease"/>
            <person name="Cerqueira G."/>
            <person name="Feldgarden M."/>
            <person name="Courvalin P."/>
            <person name="Perichon B."/>
            <person name="Grillot-Courvalin C."/>
            <person name="Clermont D."/>
            <person name="Rocha E."/>
            <person name="Yoon E.-J."/>
            <person name="Nemec A."/>
            <person name="Walker B."/>
            <person name="Young S.K."/>
            <person name="Zeng Q."/>
            <person name="Gargeya S."/>
            <person name="Fitzgerald M."/>
            <person name="Haas B."/>
            <person name="Abouelleil A."/>
            <person name="Alvarado L."/>
            <person name="Arachchi H.M."/>
            <person name="Berlin A.M."/>
            <person name="Chapman S.B."/>
            <person name="Dewar J."/>
            <person name="Goldberg J."/>
            <person name="Griggs A."/>
            <person name="Gujja S."/>
            <person name="Hansen M."/>
            <person name="Howarth C."/>
            <person name="Imamovic A."/>
            <person name="Larimer J."/>
            <person name="McCowan C."/>
            <person name="Murphy C."/>
            <person name="Neiman D."/>
            <person name="Pearson M."/>
            <person name="Priest M."/>
            <person name="Roberts A."/>
            <person name="Saif S."/>
            <person name="Shea T."/>
            <person name="Sisk P."/>
            <person name="Sykes S."/>
            <person name="Wortman J."/>
            <person name="Nusbaum C."/>
            <person name="Birren B."/>
        </authorList>
    </citation>
    <scope>NUCLEOTIDE SEQUENCE [LARGE SCALE GENOMIC DNA]</scope>
    <source>
        <strain evidence="2 4">NIPH 3623</strain>
    </source>
</reference>